<dbReference type="PANTHER" id="PTHR45527">
    <property type="entry name" value="NONRIBOSOMAL PEPTIDE SYNTHETASE"/>
    <property type="match status" value="1"/>
</dbReference>
<reference evidence="4" key="1">
    <citation type="submission" date="2020-03" db="EMBL/GenBank/DDBJ databases">
        <title>Five strains of Vibrio campbellii isolated from Mariana Trench.</title>
        <authorList>
            <person name="Liang J."/>
            <person name="Zhang X.-H."/>
        </authorList>
    </citation>
    <scope>NUCLEOTIDE SEQUENCE</scope>
    <source>
        <strain evidence="4">LJC014</strain>
    </source>
</reference>
<comment type="pathway">
    <text evidence="1">Siderophore biosynthesis.</text>
</comment>
<dbReference type="Gene3D" id="1.10.1200.10">
    <property type="entry name" value="ACP-like"/>
    <property type="match status" value="1"/>
</dbReference>
<dbReference type="Gene3D" id="3.30.559.10">
    <property type="entry name" value="Chloramphenicol acetyltransferase-like domain"/>
    <property type="match status" value="1"/>
</dbReference>
<dbReference type="SUPFAM" id="SSF47336">
    <property type="entry name" value="ACP-like"/>
    <property type="match status" value="1"/>
</dbReference>
<dbReference type="GO" id="GO:0043041">
    <property type="term" value="P:amino acid activation for nonribosomal peptide biosynthetic process"/>
    <property type="evidence" value="ECO:0007669"/>
    <property type="project" value="TreeGrafter"/>
</dbReference>
<dbReference type="InterPro" id="IPR009081">
    <property type="entry name" value="PP-bd_ACP"/>
</dbReference>
<dbReference type="Proteomes" id="UP001058687">
    <property type="component" value="Chromosome 1"/>
</dbReference>
<dbReference type="CDD" id="cd12114">
    <property type="entry name" value="A_NRPS_TlmIV_like"/>
    <property type="match status" value="1"/>
</dbReference>
<evidence type="ECO:0000259" key="3">
    <source>
        <dbReference type="PROSITE" id="PS50075"/>
    </source>
</evidence>
<dbReference type="FunFam" id="3.40.50.12780:FF:000012">
    <property type="entry name" value="Non-ribosomal peptide synthetase"/>
    <property type="match status" value="1"/>
</dbReference>
<dbReference type="InterPro" id="IPR036736">
    <property type="entry name" value="ACP-like_sf"/>
</dbReference>
<evidence type="ECO:0000313" key="4">
    <source>
        <dbReference type="EMBL" id="UTZ25443.1"/>
    </source>
</evidence>
<dbReference type="GO" id="GO:0044550">
    <property type="term" value="P:secondary metabolite biosynthetic process"/>
    <property type="evidence" value="ECO:0007669"/>
    <property type="project" value="TreeGrafter"/>
</dbReference>
<sequence length="1042" mass="116751">MKQSEPSPFHQEAALPLTSYQSWLLSTQRQRSEQRSIANFIYQEFDYTNTFWENFKPCLEVLINHHPMLKATISDDFFLQKSNKHHLDAFAFNDLTSVSEEKAIEKLKLTRTELTTSRSSATVCLVVSLLPSNTIRLHARFNSVVVDMPSVMLFFEQLAQMLQGTSPSFATEEQVFISHQQLLDSELVKIPSNSSNDWEEHLLNLPSSANVPTLCEPEKLIETGVTRRTLTLPTDKWHRIVKYSQAYEVASELTLASVFAAVLSLWGQQREMMLRFDCHKNTAHLGVMGQFTQPLLVSLSGINQRFVSLVKENQSHFEQAQSFPTMAIFPLVQQLAKLSESHRYPANIAFSSQLSNVNQKPVWGCYQSANTWLSLHATKSKNGLELHWDSQDALFPADMIQDMLCTFSELLEHLSQAESHWNQPLPVSLPKNQISVRRAINNQDNQPLPEGLLHHGFWENAERFPNATAVIHRKISLNYQTLADYAERCAKTLTLAGVEPGDRVAISMDKGIGQIVAVLGILYAGAIYVPVSLDQPKERREGIYLGAGINVVIADEAAVTDATSTDGFTYLTWQDAIESSPLDKSPEVDPEQPAYIIYTSGSTGTPKGVVISHQGALNTCIALNQRYQVDHNDRVLALSALHFDLSVYDIFGLLSAGGAVVLVNESDRRDPSAWCKAVEDHNVTMWNSVPALFDMLLTYSTCFNSKAPSRLRLTMLSGDWIGLDLPARYRQYRSDGKFIAMGGATEASIWSNVFDVEQVPNDWRSIPYGYPLPRQQYRVVDELGRDCPDWVPGELWIGGDGVALGYFNDEPRTQAQFLTLDGQPWYRTGDMGCYWPNGTLEFLGRQDKQVKVSGYRIELGEIEAALNTIPQVQRAVALAAGKKDKTLVAFVVTDSAQTATKPLNTEDIQRQLKDQLPKYMLPQRILLLDALPLTANGKVDHKALAQMTSRKRSQCSNSEKPLVSASELKIAELWGDVLGQQAFHKLSDFFQSGGDAYRAVELIQRCHKAGYPIKLSVLYRYPTLEAFALIMERCKITTPQGA</sequence>
<feature type="domain" description="Carrier" evidence="3">
    <location>
        <begin position="961"/>
        <end position="1035"/>
    </location>
</feature>
<dbReference type="InterPro" id="IPR020845">
    <property type="entry name" value="AMP-binding_CS"/>
</dbReference>
<protein>
    <submittedName>
        <fullName evidence="4">Amino acid adenylation domain-containing protein</fullName>
    </submittedName>
</protein>
<dbReference type="InterPro" id="IPR025110">
    <property type="entry name" value="AMP-bd_C"/>
</dbReference>
<dbReference type="RefSeq" id="WP_255936772.1">
    <property type="nucleotide sequence ID" value="NZ_CP050467.1"/>
</dbReference>
<dbReference type="Pfam" id="PF00550">
    <property type="entry name" value="PP-binding"/>
    <property type="match status" value="1"/>
</dbReference>
<dbReference type="Gene3D" id="3.30.559.30">
    <property type="entry name" value="Nonribosomal peptide synthetase, condensation domain"/>
    <property type="match status" value="1"/>
</dbReference>
<dbReference type="InterPro" id="IPR023213">
    <property type="entry name" value="CAT-like_dom_sf"/>
</dbReference>
<dbReference type="PROSITE" id="PS50075">
    <property type="entry name" value="CARRIER"/>
    <property type="match status" value="1"/>
</dbReference>
<evidence type="ECO:0000256" key="1">
    <source>
        <dbReference type="ARBA" id="ARBA00004924"/>
    </source>
</evidence>
<evidence type="ECO:0000256" key="2">
    <source>
        <dbReference type="ARBA" id="ARBA00022598"/>
    </source>
</evidence>
<name>A0AAE9MYE7_9VIBR</name>
<proteinExistence type="predicted"/>
<dbReference type="GO" id="GO:0031177">
    <property type="term" value="F:phosphopantetheine binding"/>
    <property type="evidence" value="ECO:0007669"/>
    <property type="project" value="TreeGrafter"/>
</dbReference>
<dbReference type="Pfam" id="PF00501">
    <property type="entry name" value="AMP-binding"/>
    <property type="match status" value="1"/>
</dbReference>
<dbReference type="Gene3D" id="3.40.50.12780">
    <property type="entry name" value="N-terminal domain of ligase-like"/>
    <property type="match status" value="1"/>
</dbReference>
<dbReference type="AlphaFoldDB" id="A0AAE9MYE7"/>
<dbReference type="Pfam" id="PF13193">
    <property type="entry name" value="AMP-binding_C"/>
    <property type="match status" value="1"/>
</dbReference>
<dbReference type="PROSITE" id="PS00455">
    <property type="entry name" value="AMP_BINDING"/>
    <property type="match status" value="1"/>
</dbReference>
<organism evidence="4 5">
    <name type="scientific">Vibrio campbellii</name>
    <dbReference type="NCBI Taxonomy" id="680"/>
    <lineage>
        <taxon>Bacteria</taxon>
        <taxon>Pseudomonadati</taxon>
        <taxon>Pseudomonadota</taxon>
        <taxon>Gammaproteobacteria</taxon>
        <taxon>Vibrionales</taxon>
        <taxon>Vibrionaceae</taxon>
        <taxon>Vibrio</taxon>
    </lineage>
</organism>
<dbReference type="GO" id="GO:0005737">
    <property type="term" value="C:cytoplasm"/>
    <property type="evidence" value="ECO:0007669"/>
    <property type="project" value="TreeGrafter"/>
</dbReference>
<dbReference type="InterPro" id="IPR010071">
    <property type="entry name" value="AA_adenyl_dom"/>
</dbReference>
<keyword evidence="2" id="KW-0436">Ligase</keyword>
<dbReference type="EMBL" id="CP050467">
    <property type="protein sequence ID" value="UTZ25443.1"/>
    <property type="molecule type" value="Genomic_DNA"/>
</dbReference>
<dbReference type="InterPro" id="IPR000873">
    <property type="entry name" value="AMP-dep_synth/lig_dom"/>
</dbReference>
<dbReference type="NCBIfam" id="TIGR01733">
    <property type="entry name" value="AA-adenyl-dom"/>
    <property type="match status" value="1"/>
</dbReference>
<dbReference type="SUPFAM" id="SSF52777">
    <property type="entry name" value="CoA-dependent acyltransferases"/>
    <property type="match status" value="2"/>
</dbReference>
<accession>A0AAE9MYE7</accession>
<dbReference type="PANTHER" id="PTHR45527:SF10">
    <property type="entry name" value="PYOCHELIN SYNTHASE PCHF"/>
    <property type="match status" value="1"/>
</dbReference>
<gene>
    <name evidence="4" type="ORF">HB761_01005</name>
</gene>
<dbReference type="InterPro" id="IPR042099">
    <property type="entry name" value="ANL_N_sf"/>
</dbReference>
<dbReference type="InterPro" id="IPR045851">
    <property type="entry name" value="AMP-bd_C_sf"/>
</dbReference>
<dbReference type="CDD" id="cd20480">
    <property type="entry name" value="ArgR-Cyc_NRPS-like"/>
    <property type="match status" value="1"/>
</dbReference>
<dbReference type="SUPFAM" id="SSF56801">
    <property type="entry name" value="Acetyl-CoA synthetase-like"/>
    <property type="match status" value="1"/>
</dbReference>
<evidence type="ECO:0000313" key="5">
    <source>
        <dbReference type="Proteomes" id="UP001058687"/>
    </source>
</evidence>
<dbReference type="Gene3D" id="3.30.300.30">
    <property type="match status" value="1"/>
</dbReference>
<dbReference type="GO" id="GO:0016874">
    <property type="term" value="F:ligase activity"/>
    <property type="evidence" value="ECO:0007669"/>
    <property type="project" value="UniProtKB-KW"/>
</dbReference>